<comment type="caution">
    <text evidence="2">The sequence shown here is derived from an EMBL/GenBank/DDBJ whole genome shotgun (WGS) entry which is preliminary data.</text>
</comment>
<dbReference type="AlphaFoldDB" id="A0A3A8EIA1"/>
<sequence length="68" mass="7455">MPISKDKASAKKPRRVSRSHAPGDKSNLFGTVKLAGGSVCHFGMETWSEKRVILLPHTPNLNYSPHKG</sequence>
<evidence type="ECO:0000313" key="3">
    <source>
        <dbReference type="Proteomes" id="UP000269001"/>
    </source>
</evidence>
<proteinExistence type="predicted"/>
<evidence type="ECO:0000313" key="2">
    <source>
        <dbReference type="EMBL" id="RKG30470.1"/>
    </source>
</evidence>
<dbReference type="EMBL" id="RAXU01000032">
    <property type="protein sequence ID" value="RKG30470.1"/>
    <property type="molecule type" value="Genomic_DNA"/>
</dbReference>
<reference evidence="2 3" key="1">
    <citation type="submission" date="2018-09" db="EMBL/GenBank/DDBJ databases">
        <title>The draft genome of Acinetobacter spp. strains.</title>
        <authorList>
            <person name="Qin J."/>
            <person name="Feng Y."/>
            <person name="Zong Z."/>
        </authorList>
    </citation>
    <scope>NUCLEOTIDE SEQUENCE [LARGE SCALE GENOMIC DNA]</scope>
    <source>
        <strain evidence="2 3">WCHAc060096</strain>
    </source>
</reference>
<evidence type="ECO:0000256" key="1">
    <source>
        <dbReference type="SAM" id="MobiDB-lite"/>
    </source>
</evidence>
<protein>
    <submittedName>
        <fullName evidence="2">Uncharacterized protein</fullName>
    </submittedName>
</protein>
<name>A0A3A8EIA1_9GAMM</name>
<feature type="region of interest" description="Disordered" evidence="1">
    <location>
        <begin position="1"/>
        <end position="28"/>
    </location>
</feature>
<accession>A0A3A8EIA1</accession>
<keyword evidence="3" id="KW-1185">Reference proteome</keyword>
<organism evidence="2 3">
    <name type="scientific">Acinetobacter guerrae</name>
    <dbReference type="NCBI Taxonomy" id="1843371"/>
    <lineage>
        <taxon>Bacteria</taxon>
        <taxon>Pseudomonadati</taxon>
        <taxon>Pseudomonadota</taxon>
        <taxon>Gammaproteobacteria</taxon>
        <taxon>Moraxellales</taxon>
        <taxon>Moraxellaceae</taxon>
        <taxon>Acinetobacter</taxon>
    </lineage>
</organism>
<dbReference type="Proteomes" id="UP000269001">
    <property type="component" value="Unassembled WGS sequence"/>
</dbReference>
<gene>
    <name evidence="2" type="ORF">D7V21_15820</name>
</gene>